<accession>A0A645ERR5</accession>
<sequence>MRGVDGDPRTFIYDRAGSFRQEECLLRLHRSRIRLRGRKTGFRRIGRRGFAPRAGRQAKEAEKKQPQDTFSQPFGHRRSFHELIILLQITRMQQIVTSTRYHLVDSPIMVPFSCYTLFSSNVVFMIPLRNIALASRSVIACHVHPTAPSRRILLSYSPQNDNPALK</sequence>
<comment type="caution">
    <text evidence="2">The sequence shown here is derived from an EMBL/GenBank/DDBJ whole genome shotgun (WGS) entry which is preliminary data.</text>
</comment>
<dbReference type="EMBL" id="VSSQ01049788">
    <property type="protein sequence ID" value="MPN03869.1"/>
    <property type="molecule type" value="Genomic_DNA"/>
</dbReference>
<protein>
    <submittedName>
        <fullName evidence="2">Uncharacterized protein</fullName>
    </submittedName>
</protein>
<feature type="region of interest" description="Disordered" evidence="1">
    <location>
        <begin position="46"/>
        <end position="74"/>
    </location>
</feature>
<name>A0A645ERR5_9ZZZZ</name>
<proteinExistence type="predicted"/>
<evidence type="ECO:0000256" key="1">
    <source>
        <dbReference type="SAM" id="MobiDB-lite"/>
    </source>
</evidence>
<organism evidence="2">
    <name type="scientific">bioreactor metagenome</name>
    <dbReference type="NCBI Taxonomy" id="1076179"/>
    <lineage>
        <taxon>unclassified sequences</taxon>
        <taxon>metagenomes</taxon>
        <taxon>ecological metagenomes</taxon>
    </lineage>
</organism>
<feature type="compositionally biased region" description="Basic and acidic residues" evidence="1">
    <location>
        <begin position="57"/>
        <end position="66"/>
    </location>
</feature>
<reference evidence="2" key="1">
    <citation type="submission" date="2019-08" db="EMBL/GenBank/DDBJ databases">
        <authorList>
            <person name="Kucharzyk K."/>
            <person name="Murdoch R.W."/>
            <person name="Higgins S."/>
            <person name="Loffler F."/>
        </authorList>
    </citation>
    <scope>NUCLEOTIDE SEQUENCE</scope>
</reference>
<gene>
    <name evidence="2" type="ORF">SDC9_151103</name>
</gene>
<evidence type="ECO:0000313" key="2">
    <source>
        <dbReference type="EMBL" id="MPN03869.1"/>
    </source>
</evidence>
<dbReference type="AlphaFoldDB" id="A0A645ERR5"/>